<keyword evidence="3" id="KW-1185">Reference proteome</keyword>
<dbReference type="EMBL" id="LJBJ02000003">
    <property type="protein sequence ID" value="OAX52534.1"/>
    <property type="molecule type" value="Genomic_DNA"/>
</dbReference>
<organism evidence="2 3">
    <name type="scientific">Rothia kristinae</name>
    <dbReference type="NCBI Taxonomy" id="37923"/>
    <lineage>
        <taxon>Bacteria</taxon>
        <taxon>Bacillati</taxon>
        <taxon>Actinomycetota</taxon>
        <taxon>Actinomycetes</taxon>
        <taxon>Micrococcales</taxon>
        <taxon>Micrococcaceae</taxon>
        <taxon>Rothia</taxon>
    </lineage>
</organism>
<evidence type="ECO:0000256" key="1">
    <source>
        <dbReference type="SAM" id="MobiDB-lite"/>
    </source>
</evidence>
<sequence length="270" mass="28984">MARVPSSRWSELARALPEGPLTYHPPREHHGHWSVTDAAGREVLCPHTPPTPEVVALLTRGLELIREEAGSTPEPAAPTPLDLAGSGRPALAAAEAGERAGNPVWNLRPLRKVTKFLRRQGMAFGEIVAIVADPEGTEPGRDGATIYVARGLRVVVGSDGETVLAVYPVGEPERAEPPVSTGPPMPRVPGTKADRRVPVPTDRTDFVALLRSRGFDVVDGGKHQRITHEDHPGLAVTLPSTPSDHRWAQNTIAEVRAVFGIDLRQPAPGR</sequence>
<accession>A0A199NTW9</accession>
<proteinExistence type="predicted"/>
<reference evidence="2" key="1">
    <citation type="submission" date="2016-06" db="EMBL/GenBank/DDBJ databases">
        <title>Identification of putative biosynthetic pathways for the production of bioactive secondary metabolites by the marine actinomycete Kocuria kristinae RUTW2-3.</title>
        <authorList>
            <person name="Waterworth S.C."/>
            <person name="Walmsley T.A."/>
            <person name="Matongo T."/>
            <person name="Davies-Coleman M.T."/>
            <person name="Dorrington R.A."/>
        </authorList>
    </citation>
    <scope>NUCLEOTIDE SEQUENCE [LARGE SCALE GENOMIC DNA]</scope>
    <source>
        <strain evidence="2">RUTW2-3</strain>
    </source>
</reference>
<dbReference type="RefSeq" id="WP_064724992.1">
    <property type="nucleotide sequence ID" value="NZ_JBFBMA010000003.1"/>
</dbReference>
<comment type="caution">
    <text evidence="2">The sequence shown here is derived from an EMBL/GenBank/DDBJ whole genome shotgun (WGS) entry which is preliminary data.</text>
</comment>
<evidence type="ECO:0000313" key="2">
    <source>
        <dbReference type="EMBL" id="OAX52534.1"/>
    </source>
</evidence>
<gene>
    <name evidence="2" type="ORF">AN277_0202715</name>
</gene>
<dbReference type="AlphaFoldDB" id="A0A199NTW9"/>
<name>A0A199NTW9_9MICC</name>
<evidence type="ECO:0000313" key="3">
    <source>
        <dbReference type="Proteomes" id="UP000053171"/>
    </source>
</evidence>
<feature type="region of interest" description="Disordered" evidence="1">
    <location>
        <begin position="173"/>
        <end position="198"/>
    </location>
</feature>
<protein>
    <submittedName>
        <fullName evidence="2">Uncharacterized protein</fullName>
    </submittedName>
</protein>
<dbReference type="Proteomes" id="UP000053171">
    <property type="component" value="Unassembled WGS sequence"/>
</dbReference>